<sequence>MTSLHSAPHPALPDELGRLTAPSPPEVFLLAKEVAWEDLACVEGKMFGSLSKKSREIESDTWQGSLPGQHAREAGRHPGQALPGQPLAGVLAEARSGCAVGLCSGWKVGRPPAGNGKAQTLVMAGLLCLCIDVNNRRGICNFLPKMLRFPVTASEGMLEPLLEPSCHRCLTLASSVPQPLCLRYLRPPHFSHSWQLSPGAPSTFPVSLSADSAGPSLPAWIAPGCSASTVSLCYPV</sequence>
<dbReference type="EMBL" id="JACAGB010000004">
    <property type="protein sequence ID" value="KAF6366510.1"/>
    <property type="molecule type" value="Genomic_DNA"/>
</dbReference>
<evidence type="ECO:0000313" key="3">
    <source>
        <dbReference type="Proteomes" id="UP000558488"/>
    </source>
</evidence>
<dbReference type="Proteomes" id="UP000558488">
    <property type="component" value="Unassembled WGS sequence"/>
</dbReference>
<reference evidence="2 3" key="1">
    <citation type="journal article" date="2020" name="Nature">
        <title>Six reference-quality genomes reveal evolution of bat adaptations.</title>
        <authorList>
            <person name="Jebb D."/>
            <person name="Huang Z."/>
            <person name="Pippel M."/>
            <person name="Hughes G.M."/>
            <person name="Lavrichenko K."/>
            <person name="Devanna P."/>
            <person name="Winkler S."/>
            <person name="Jermiin L.S."/>
            <person name="Skirmuntt E.C."/>
            <person name="Katzourakis A."/>
            <person name="Burkitt-Gray L."/>
            <person name="Ray D.A."/>
            <person name="Sullivan K.A.M."/>
            <person name="Roscito J.G."/>
            <person name="Kirilenko B.M."/>
            <person name="Davalos L.M."/>
            <person name="Corthals A.P."/>
            <person name="Power M.L."/>
            <person name="Jones G."/>
            <person name="Ransome R.D."/>
            <person name="Dechmann D.K.N."/>
            <person name="Locatelli A.G."/>
            <person name="Puechmaille S.J."/>
            <person name="Fedrigo O."/>
            <person name="Jarvis E.D."/>
            <person name="Hiller M."/>
            <person name="Vernes S.C."/>
            <person name="Myers E.W."/>
            <person name="Teeling E.C."/>
        </authorList>
    </citation>
    <scope>NUCLEOTIDE SEQUENCE [LARGE SCALE GENOMIC DNA]</scope>
    <source>
        <strain evidence="2">MPipKuh1</strain>
        <tissue evidence="2">Flight muscle</tissue>
    </source>
</reference>
<dbReference type="AlphaFoldDB" id="A0A7J7YYI1"/>
<accession>A0A7J7YYI1</accession>
<comment type="caution">
    <text evidence="2">The sequence shown here is derived from an EMBL/GenBank/DDBJ whole genome shotgun (WGS) entry which is preliminary data.</text>
</comment>
<evidence type="ECO:0000256" key="1">
    <source>
        <dbReference type="SAM" id="MobiDB-lite"/>
    </source>
</evidence>
<evidence type="ECO:0000313" key="2">
    <source>
        <dbReference type="EMBL" id="KAF6366510.1"/>
    </source>
</evidence>
<protein>
    <submittedName>
        <fullName evidence="2">Uncharacterized protein</fullName>
    </submittedName>
</protein>
<keyword evidence="3" id="KW-1185">Reference proteome</keyword>
<proteinExistence type="predicted"/>
<organism evidence="2 3">
    <name type="scientific">Pipistrellus kuhlii</name>
    <name type="common">Kuhl's pipistrelle</name>
    <dbReference type="NCBI Taxonomy" id="59472"/>
    <lineage>
        <taxon>Eukaryota</taxon>
        <taxon>Metazoa</taxon>
        <taxon>Chordata</taxon>
        <taxon>Craniata</taxon>
        <taxon>Vertebrata</taxon>
        <taxon>Euteleostomi</taxon>
        <taxon>Mammalia</taxon>
        <taxon>Eutheria</taxon>
        <taxon>Laurasiatheria</taxon>
        <taxon>Chiroptera</taxon>
        <taxon>Yangochiroptera</taxon>
        <taxon>Vespertilionidae</taxon>
        <taxon>Pipistrellus</taxon>
    </lineage>
</organism>
<feature type="region of interest" description="Disordered" evidence="1">
    <location>
        <begin position="58"/>
        <end position="85"/>
    </location>
</feature>
<gene>
    <name evidence="2" type="ORF">mPipKuh1_009912</name>
</gene>
<name>A0A7J7YYI1_PIPKU</name>